<organism evidence="1 2">
    <name type="scientific">Mya arenaria</name>
    <name type="common">Soft-shell clam</name>
    <dbReference type="NCBI Taxonomy" id="6604"/>
    <lineage>
        <taxon>Eukaryota</taxon>
        <taxon>Metazoa</taxon>
        <taxon>Spiralia</taxon>
        <taxon>Lophotrochozoa</taxon>
        <taxon>Mollusca</taxon>
        <taxon>Bivalvia</taxon>
        <taxon>Autobranchia</taxon>
        <taxon>Heteroconchia</taxon>
        <taxon>Euheterodonta</taxon>
        <taxon>Imparidentia</taxon>
        <taxon>Neoheterodontei</taxon>
        <taxon>Myida</taxon>
        <taxon>Myoidea</taxon>
        <taxon>Myidae</taxon>
        <taxon>Mya</taxon>
    </lineage>
</organism>
<dbReference type="EMBL" id="CP111023">
    <property type="protein sequence ID" value="WAR20766.1"/>
    <property type="molecule type" value="Genomic_DNA"/>
</dbReference>
<keyword evidence="2" id="KW-1185">Reference proteome</keyword>
<feature type="non-terminal residue" evidence="1">
    <location>
        <position position="109"/>
    </location>
</feature>
<gene>
    <name evidence="1" type="ORF">MAR_014740</name>
</gene>
<sequence>MLTKSFLKKFRFDNKGFSLYKVSSLDRAEQMQCFVSNIGKVFTMKNFVRRVIRAQLEHLTSLLSMEGEECFIITACIVDGSSHLFGSTKGVEYIQNYFKGVVEEILPYL</sequence>
<name>A0ABY7FJ38_MYAAR</name>
<evidence type="ECO:0000313" key="1">
    <source>
        <dbReference type="EMBL" id="WAR20766.1"/>
    </source>
</evidence>
<accession>A0ABY7FJ38</accession>
<proteinExistence type="predicted"/>
<protein>
    <submittedName>
        <fullName evidence="1">Uncharacterized protein</fullName>
    </submittedName>
</protein>
<evidence type="ECO:0000313" key="2">
    <source>
        <dbReference type="Proteomes" id="UP001164746"/>
    </source>
</evidence>
<reference evidence="1" key="1">
    <citation type="submission" date="2022-11" db="EMBL/GenBank/DDBJ databases">
        <title>Centuries of genome instability and evolution in soft-shell clam transmissible cancer (bioRxiv).</title>
        <authorList>
            <person name="Hart S.F.M."/>
            <person name="Yonemitsu M.A."/>
            <person name="Giersch R.M."/>
            <person name="Beal B.F."/>
            <person name="Arriagada G."/>
            <person name="Davis B.W."/>
            <person name="Ostrander E.A."/>
            <person name="Goff S.P."/>
            <person name="Metzger M.J."/>
        </authorList>
    </citation>
    <scope>NUCLEOTIDE SEQUENCE</scope>
    <source>
        <strain evidence="1">MELC-2E11</strain>
        <tissue evidence="1">Siphon/mantle</tissue>
    </source>
</reference>
<dbReference type="Proteomes" id="UP001164746">
    <property type="component" value="Chromosome 12"/>
</dbReference>